<feature type="compositionally biased region" description="Low complexity" evidence="1">
    <location>
        <begin position="25"/>
        <end position="38"/>
    </location>
</feature>
<dbReference type="RefSeq" id="WP_097142745.1">
    <property type="nucleotide sequence ID" value="NZ_OBQD01000023.1"/>
</dbReference>
<accession>A0A285UXQ3</accession>
<evidence type="ECO:0000313" key="3">
    <source>
        <dbReference type="Proteomes" id="UP000219167"/>
    </source>
</evidence>
<sequence length="61" mass="6251">MQGGSYIKTEKGLERIQFTEEPKAETSASAGVSSSPAVEADERPASTNHAGALGKKSTKGA</sequence>
<dbReference type="Proteomes" id="UP000219167">
    <property type="component" value="Unassembled WGS sequence"/>
</dbReference>
<dbReference type="AlphaFoldDB" id="A0A285UXQ3"/>
<proteinExistence type="predicted"/>
<protein>
    <submittedName>
        <fullName evidence="2">Uncharacterized protein</fullName>
    </submittedName>
</protein>
<keyword evidence="3" id="KW-1185">Reference proteome</keyword>
<organism evidence="2 3">
    <name type="scientific">Rhizobium subbaraonis</name>
    <dbReference type="NCBI Taxonomy" id="908946"/>
    <lineage>
        <taxon>Bacteria</taxon>
        <taxon>Pseudomonadati</taxon>
        <taxon>Pseudomonadota</taxon>
        <taxon>Alphaproteobacteria</taxon>
        <taxon>Hyphomicrobiales</taxon>
        <taxon>Rhizobiaceae</taxon>
        <taxon>Rhizobium/Agrobacterium group</taxon>
        <taxon>Rhizobium</taxon>
    </lineage>
</organism>
<dbReference type="EMBL" id="OBQD01000023">
    <property type="protein sequence ID" value="SOC46664.1"/>
    <property type="molecule type" value="Genomic_DNA"/>
</dbReference>
<evidence type="ECO:0000313" key="2">
    <source>
        <dbReference type="EMBL" id="SOC46664.1"/>
    </source>
</evidence>
<name>A0A285UXQ3_9HYPH</name>
<feature type="compositionally biased region" description="Basic and acidic residues" evidence="1">
    <location>
        <begin position="8"/>
        <end position="24"/>
    </location>
</feature>
<reference evidence="2 3" key="1">
    <citation type="submission" date="2017-08" db="EMBL/GenBank/DDBJ databases">
        <authorList>
            <person name="de Groot N.N."/>
        </authorList>
    </citation>
    <scope>NUCLEOTIDE SEQUENCE [LARGE SCALE GENOMIC DNA]</scope>
    <source>
        <strain evidence="2 3">JC85</strain>
    </source>
</reference>
<evidence type="ECO:0000256" key="1">
    <source>
        <dbReference type="SAM" id="MobiDB-lite"/>
    </source>
</evidence>
<feature type="region of interest" description="Disordered" evidence="1">
    <location>
        <begin position="1"/>
        <end position="61"/>
    </location>
</feature>
<gene>
    <name evidence="2" type="ORF">SAMN05892877_12382</name>
</gene>